<keyword evidence="1" id="KW-0560">Oxidoreductase</keyword>
<name>A0A918XMI9_9GAMM</name>
<comment type="caution">
    <text evidence="3">The sequence shown here is derived from an EMBL/GenBank/DDBJ whole genome shotgun (WGS) entry which is preliminary data.</text>
</comment>
<organism evidence="3 4">
    <name type="scientific">Parahalioglobus pacificus</name>
    <dbReference type="NCBI Taxonomy" id="930806"/>
    <lineage>
        <taxon>Bacteria</taxon>
        <taxon>Pseudomonadati</taxon>
        <taxon>Pseudomonadota</taxon>
        <taxon>Gammaproteobacteria</taxon>
        <taxon>Cellvibrionales</taxon>
        <taxon>Halieaceae</taxon>
        <taxon>Parahalioglobus</taxon>
    </lineage>
</organism>
<dbReference type="Pfam" id="PF00296">
    <property type="entry name" value="Bac_luciferase"/>
    <property type="match status" value="1"/>
</dbReference>
<feature type="domain" description="Luciferase-like" evidence="2">
    <location>
        <begin position="15"/>
        <end position="320"/>
    </location>
</feature>
<dbReference type="InterPro" id="IPR050564">
    <property type="entry name" value="F420-G6PD/mer"/>
</dbReference>
<protein>
    <submittedName>
        <fullName evidence="3">LLM class F420-dependent oxidoreductase</fullName>
    </submittedName>
</protein>
<evidence type="ECO:0000313" key="4">
    <source>
        <dbReference type="Proteomes" id="UP000644693"/>
    </source>
</evidence>
<dbReference type="EMBL" id="BMYM01000003">
    <property type="protein sequence ID" value="GHD38121.1"/>
    <property type="molecule type" value="Genomic_DNA"/>
</dbReference>
<dbReference type="AlphaFoldDB" id="A0A918XMI9"/>
<dbReference type="CDD" id="cd01097">
    <property type="entry name" value="Tetrahydromethanopterin_reductase"/>
    <property type="match status" value="1"/>
</dbReference>
<dbReference type="Proteomes" id="UP000644693">
    <property type="component" value="Unassembled WGS sequence"/>
</dbReference>
<dbReference type="RefSeq" id="WP_189478466.1">
    <property type="nucleotide sequence ID" value="NZ_BMYM01000003.1"/>
</dbReference>
<dbReference type="SUPFAM" id="SSF51679">
    <property type="entry name" value="Bacterial luciferase-like"/>
    <property type="match status" value="1"/>
</dbReference>
<proteinExistence type="predicted"/>
<evidence type="ECO:0000313" key="3">
    <source>
        <dbReference type="EMBL" id="GHD38121.1"/>
    </source>
</evidence>
<gene>
    <name evidence="3" type="ORF">GCM10007053_28210</name>
</gene>
<dbReference type="InterPro" id="IPR011251">
    <property type="entry name" value="Luciferase-like_dom"/>
</dbReference>
<evidence type="ECO:0000259" key="2">
    <source>
        <dbReference type="Pfam" id="PF00296"/>
    </source>
</evidence>
<dbReference type="NCBIfam" id="TIGR03559">
    <property type="entry name" value="F420_Rv3520c"/>
    <property type="match status" value="1"/>
</dbReference>
<dbReference type="PANTHER" id="PTHR43244">
    <property type="match status" value="1"/>
</dbReference>
<dbReference type="InterPro" id="IPR019951">
    <property type="entry name" value="F420_OxRdatse_Rv3520c_pred"/>
</dbReference>
<dbReference type="InterPro" id="IPR036661">
    <property type="entry name" value="Luciferase-like_sf"/>
</dbReference>
<reference evidence="3" key="2">
    <citation type="submission" date="2020-09" db="EMBL/GenBank/DDBJ databases">
        <authorList>
            <person name="Sun Q."/>
            <person name="Kim S."/>
        </authorList>
    </citation>
    <scope>NUCLEOTIDE SEQUENCE</scope>
    <source>
        <strain evidence="3">KCTC 23430</strain>
    </source>
</reference>
<reference evidence="3" key="1">
    <citation type="journal article" date="2014" name="Int. J. Syst. Evol. Microbiol.">
        <title>Complete genome sequence of Corynebacterium casei LMG S-19264T (=DSM 44701T), isolated from a smear-ripened cheese.</title>
        <authorList>
            <consortium name="US DOE Joint Genome Institute (JGI-PGF)"/>
            <person name="Walter F."/>
            <person name="Albersmeier A."/>
            <person name="Kalinowski J."/>
            <person name="Ruckert C."/>
        </authorList>
    </citation>
    <scope>NUCLEOTIDE SEQUENCE</scope>
    <source>
        <strain evidence="3">KCTC 23430</strain>
    </source>
</reference>
<accession>A0A918XMI9</accession>
<evidence type="ECO:0000256" key="1">
    <source>
        <dbReference type="ARBA" id="ARBA00023002"/>
    </source>
</evidence>
<dbReference type="GO" id="GO:0016705">
    <property type="term" value="F:oxidoreductase activity, acting on paired donors, with incorporation or reduction of molecular oxygen"/>
    <property type="evidence" value="ECO:0007669"/>
    <property type="project" value="InterPro"/>
</dbReference>
<dbReference type="PANTHER" id="PTHR43244:SF1">
    <property type="entry name" value="5,10-METHYLENETETRAHYDROMETHANOPTERIN REDUCTASE"/>
    <property type="match status" value="1"/>
</dbReference>
<sequence>MKLGFLLGYSGKHIHIPLDLIKTAESMGYDSVWTAEAYGNDAVTAASWVLANTEKMRVGTAIMQMPARTPAMCAMTAMSLDQLSGGRFIAGLGASGPQVVEGWHGVPYGKPVTRTREYIQIMRKIFAREGAVEFDGKVYQMPNKGEGTTGLGKPLKSILAANTEIPIYTASITPAGLRCAGEVADGVFPVWMNPDNYAVLGEHIQEGFDKAGNGKSLKDFDVAPFVSVAVNDDLDAAYDSLRPWLALYIGGMGAKGKNFYHDYATRMGYGDAADQIQDLYLSGQKAEAEAKVPNALLDEVALVGPRERIVERLSAWKEAGKRGEVGSMLLGVHDTEVLELFAKEML</sequence>
<dbReference type="Gene3D" id="3.20.20.30">
    <property type="entry name" value="Luciferase-like domain"/>
    <property type="match status" value="1"/>
</dbReference>
<keyword evidence="4" id="KW-1185">Reference proteome</keyword>